<accession>T1D740</accession>
<reference evidence="2" key="1">
    <citation type="submission" date="2013-08" db="EMBL/GenBank/DDBJ databases">
        <authorList>
            <person name="Mendez C."/>
            <person name="Richter M."/>
            <person name="Ferrer M."/>
            <person name="Sanchez J."/>
        </authorList>
    </citation>
    <scope>NUCLEOTIDE SEQUENCE</scope>
</reference>
<evidence type="ECO:0000256" key="1">
    <source>
        <dbReference type="SAM" id="MobiDB-lite"/>
    </source>
</evidence>
<dbReference type="EMBL" id="AUZY01000669">
    <property type="protein sequence ID" value="EQD78075.1"/>
    <property type="molecule type" value="Genomic_DNA"/>
</dbReference>
<sequence>MSSTPTAPDAAGREGGVEAPTRHPLAWRSAEFYDPGALQGELERVFEICQGCRRCFSL</sequence>
<feature type="region of interest" description="Disordered" evidence="1">
    <location>
        <begin position="1"/>
        <end position="23"/>
    </location>
</feature>
<evidence type="ECO:0008006" key="3">
    <source>
        <dbReference type="Google" id="ProtNLM"/>
    </source>
</evidence>
<comment type="caution">
    <text evidence="2">The sequence shown here is derived from an EMBL/GenBank/DDBJ whole genome shotgun (WGS) entry which is preliminary data.</text>
</comment>
<protein>
    <recommendedName>
        <fullName evidence="3">Fe-S oxidoreductase</fullName>
    </recommendedName>
</protein>
<dbReference type="AlphaFoldDB" id="T1D740"/>
<reference evidence="2" key="2">
    <citation type="journal article" date="2014" name="ISME J.">
        <title>Microbial stratification in low pH oxic and suboxic macroscopic growths along an acid mine drainage.</title>
        <authorList>
            <person name="Mendez-Garcia C."/>
            <person name="Mesa V."/>
            <person name="Sprenger R.R."/>
            <person name="Richter M."/>
            <person name="Diez M.S."/>
            <person name="Solano J."/>
            <person name="Bargiela R."/>
            <person name="Golyshina O.V."/>
            <person name="Manteca A."/>
            <person name="Ramos J.L."/>
            <person name="Gallego J.R."/>
            <person name="Llorente I."/>
            <person name="Martins Dos Santos V.A."/>
            <person name="Jensen O.N."/>
            <person name="Pelaez A.I."/>
            <person name="Sanchez J."/>
            <person name="Ferrer M."/>
        </authorList>
    </citation>
    <scope>NUCLEOTIDE SEQUENCE</scope>
</reference>
<gene>
    <name evidence="2" type="ORF">B1B_00913</name>
</gene>
<name>T1D740_9ZZZZ</name>
<organism evidence="2">
    <name type="scientific">mine drainage metagenome</name>
    <dbReference type="NCBI Taxonomy" id="410659"/>
    <lineage>
        <taxon>unclassified sequences</taxon>
        <taxon>metagenomes</taxon>
        <taxon>ecological metagenomes</taxon>
    </lineage>
</organism>
<proteinExistence type="predicted"/>
<evidence type="ECO:0000313" key="2">
    <source>
        <dbReference type="EMBL" id="EQD78075.1"/>
    </source>
</evidence>
<feature type="non-terminal residue" evidence="2">
    <location>
        <position position="58"/>
    </location>
</feature>